<dbReference type="InterPro" id="IPR011044">
    <property type="entry name" value="Quino_amine_DH_bsu"/>
</dbReference>
<dbReference type="SUPFAM" id="SSF50969">
    <property type="entry name" value="YVTN repeat-like/Quinoprotein amine dehydrogenase"/>
    <property type="match status" value="1"/>
</dbReference>
<sequence>MTNKFIIRKSISVLLIITLILSGFFITPNQVIAQTVEKKVTKYHLDIGVQHIWGTEDKKGNTIWDDGVGPGGTMYDINPSITFSKEVSNVKVYPYSASKFKWDDKEHYTSNVGSEGYYKDNYADYASKTINVSHASASGKSVSFSYNASMSSIKEYNLTNKLNFGQIDQVFRLMAGPNSDNPEADVAKNFPSLYSKLNKGRNGVDPKVHAFMYFTPVIIQYDVKEMVEIPDPDPESIIADLEVPKEAKMNESFNVVDACRVGEKTVLDYAEIYRTVGNGTKELIATWEGTGAKGENTGQSISQFFAEQCTVTYEIKGVTTKGLTDTATKKVNIIDGREIEAKAVLDLDKYTYEGWPADAEDWSEFTVDGVRYSAERAYVEKIASNKFRTEGGTVKRDGYNAIVTYPKRGTYPVNLEVTLKTTGQKLTDTKNIEVRKTPYVIDSLGGSQKQNRKQVLTFNVATYPDKPLVDYDITIKDLKSNELISLTKAAPQENGACIKTRTVKGGVKDQYWTTLTVEFLTKYPRYDLTGDATQRFSYRIKVTDSKGDSDEAYKEFDVVPDKPPVPVINMQTTFLRAEGTNTAKLEAADGSQSDGDQLLRTWSIVNHNPLDNKRIGDFVNATTVNGYENLAFGTNQTIGWNKEGVGKTTVKLHVKDVWTEPTLEEYINPSDYLEAETTAGTEVINIAPVVSIEPLEMLKANISIMVKASEYQAVQNQVNSLQAALIENGIDGNVSLVKLADGSKEGQATITGDVSYMGTYNCDSGMMYLVHGGDSSSYKISAYDSDTAKEVWSYPIGANGVSSIYIDRNREKYVIANQNLNGTKTAVILDRNTGAYLTGINGVYLDGEIFLSNDEKRLYCVNNTGIYRLDLKTGEYKCVISDNTISLPRMNKGKIGYAGKMADSQYYLGTFDMKTEQVNKLAAPVYDYTTTPNEMGGGGIDVLDWSNDGKILIRKSSANYGDSYGGDIWLVDTINATQKHIYGDNGRENSISGGLVLNERGNCRYVVATNVCRSDAYKYYNNAYIYDLKSNQIASTSSGKKTSGTHLDHGFYNSVDNAIYIYEFAFYGKAAKYNVTEGKWEQNWGSSIFDSYSGNLKTFDNGLFSFNDGNNDGRHDSTYTMYYLKRLASQDDIAYKALERHSNLNNEDRSYVTFMGMDSSSLPVTSEVIKEAGAKGITLDLGDSLASLADKIKGLSKEAGYKLQLLGNKANSATISKELGLLPNTKYNYSYDMQLLSGSAIDIFTVQRTPDKDNGMKYYKEVIYQEDFTPRYSGRRLQSGVGSATFTLERNGYVSFKMNTDIYGSRTILIDGRTIASWNYDNGSCKNEERTFLAFLPPGTHTVTSSAGDQNSVIKTIEAGYLSTEDNTFSNTGISLQEGSEGKVTGSFTSPKDLMFYKNETAYTATRINGYDMVNKGYMTFDAMQGYGYITDNGSNLNVHSDSRVSNKGYLNANLYVRIQAPPDKKLLIKSSREVLILNEGEYTFFKFTDKVYYANHGYSREFTVMSGIEAVEIPANNCPWFKDAVLLGSFATVAAGNKIGSDSYGKDFYWIDTASADCKVYKCTITDPKDRNVIIGFTNVNSNNNLNILISNLRLEMVNNSKNAKGNQVLSKFASENSLNSWNLQTKGSGIAAMKQVEPVKKDEEAPLVYKKGQLVSYKIYYSDYENDPGKAGYWLYAHTPYNDGVHPDAAIIYDEDGNIKSIWGRQ</sequence>
<evidence type="ECO:0000313" key="2">
    <source>
        <dbReference type="Proteomes" id="UP000463883"/>
    </source>
</evidence>
<protein>
    <submittedName>
        <fullName evidence="1">Uncharacterized protein</fullName>
    </submittedName>
</protein>
<dbReference type="EMBL" id="CP047591">
    <property type="protein sequence ID" value="QHI72520.1"/>
    <property type="molecule type" value="Genomic_DNA"/>
</dbReference>
<organism evidence="1 2">
    <name type="scientific">Aminipila terrae</name>
    <dbReference type="NCBI Taxonomy" id="2697030"/>
    <lineage>
        <taxon>Bacteria</taxon>
        <taxon>Bacillati</taxon>
        <taxon>Bacillota</taxon>
        <taxon>Clostridia</taxon>
        <taxon>Peptostreptococcales</taxon>
        <taxon>Anaerovoracaceae</taxon>
        <taxon>Aminipila</taxon>
    </lineage>
</organism>
<reference evidence="1 2" key="1">
    <citation type="submission" date="2020-01" db="EMBL/GenBank/DDBJ databases">
        <title>Genomic analysis of Aminipila sp. CBA3637.</title>
        <authorList>
            <person name="Kim Y.B."/>
            <person name="Roh S.W."/>
        </authorList>
    </citation>
    <scope>NUCLEOTIDE SEQUENCE [LARGE SCALE GENOMIC DNA]</scope>
    <source>
        <strain evidence="1 2">CBA3637</strain>
    </source>
</reference>
<dbReference type="RefSeq" id="WP_162362288.1">
    <property type="nucleotide sequence ID" value="NZ_CP047591.1"/>
</dbReference>
<proteinExistence type="predicted"/>
<name>A0A6P1MCZ6_9FIRM</name>
<gene>
    <name evidence="1" type="ORF">Ami3637_09030</name>
</gene>
<dbReference type="KEGG" id="amic:Ami3637_09030"/>
<accession>A0A6P1MCZ6</accession>
<evidence type="ECO:0000313" key="1">
    <source>
        <dbReference type="EMBL" id="QHI72520.1"/>
    </source>
</evidence>
<dbReference type="InterPro" id="IPR015943">
    <property type="entry name" value="WD40/YVTN_repeat-like_dom_sf"/>
</dbReference>
<dbReference type="Gene3D" id="2.130.10.10">
    <property type="entry name" value="YVTN repeat-like/Quinoprotein amine dehydrogenase"/>
    <property type="match status" value="1"/>
</dbReference>
<keyword evidence="2" id="KW-1185">Reference proteome</keyword>
<dbReference type="Proteomes" id="UP000463883">
    <property type="component" value="Chromosome"/>
</dbReference>